<evidence type="ECO:0000256" key="5">
    <source>
        <dbReference type="SAM" id="SignalP"/>
    </source>
</evidence>
<dbReference type="Pfam" id="PF13041">
    <property type="entry name" value="PPR_2"/>
    <property type="match status" value="1"/>
</dbReference>
<dbReference type="SUPFAM" id="SSF81901">
    <property type="entry name" value="HCP-like"/>
    <property type="match status" value="1"/>
</dbReference>
<dbReference type="InterPro" id="IPR002885">
    <property type="entry name" value="PPR_rpt"/>
</dbReference>
<feature type="repeat" description="PPR" evidence="2">
    <location>
        <begin position="229"/>
        <end position="259"/>
    </location>
</feature>
<dbReference type="Pfam" id="PF13812">
    <property type="entry name" value="PPR_3"/>
    <property type="match status" value="1"/>
</dbReference>
<dbReference type="Proteomes" id="UP001152797">
    <property type="component" value="Unassembled WGS sequence"/>
</dbReference>
<evidence type="ECO:0000259" key="6">
    <source>
        <dbReference type="Pfam" id="PF01757"/>
    </source>
</evidence>
<feature type="signal peptide" evidence="5">
    <location>
        <begin position="1"/>
        <end position="28"/>
    </location>
</feature>
<proteinExistence type="predicted"/>
<dbReference type="Gene3D" id="1.25.40.10">
    <property type="entry name" value="Tetratricopeptide repeat domain"/>
    <property type="match status" value="2"/>
</dbReference>
<dbReference type="PANTHER" id="PTHR47447">
    <property type="entry name" value="OS03G0856100 PROTEIN"/>
    <property type="match status" value="1"/>
</dbReference>
<dbReference type="InterPro" id="IPR011990">
    <property type="entry name" value="TPR-like_helical_dom_sf"/>
</dbReference>
<keyword evidence="4" id="KW-0812">Transmembrane</keyword>
<feature type="transmembrane region" description="Helical" evidence="4">
    <location>
        <begin position="890"/>
        <end position="910"/>
    </location>
</feature>
<dbReference type="GO" id="GO:0016747">
    <property type="term" value="F:acyltransferase activity, transferring groups other than amino-acyl groups"/>
    <property type="evidence" value="ECO:0007669"/>
    <property type="project" value="InterPro"/>
</dbReference>
<reference evidence="8" key="2">
    <citation type="submission" date="2024-04" db="EMBL/GenBank/DDBJ databases">
        <authorList>
            <person name="Chen Y."/>
            <person name="Shah S."/>
            <person name="Dougan E. K."/>
            <person name="Thang M."/>
            <person name="Chan C."/>
        </authorList>
    </citation>
    <scope>NUCLEOTIDE SEQUENCE [LARGE SCALE GENOMIC DNA]</scope>
</reference>
<feature type="region of interest" description="Disordered" evidence="3">
    <location>
        <begin position="501"/>
        <end position="539"/>
    </location>
</feature>
<reference evidence="7" key="1">
    <citation type="submission" date="2022-10" db="EMBL/GenBank/DDBJ databases">
        <authorList>
            <person name="Chen Y."/>
            <person name="Dougan E. K."/>
            <person name="Chan C."/>
            <person name="Rhodes N."/>
            <person name="Thang M."/>
        </authorList>
    </citation>
    <scope>NUCLEOTIDE SEQUENCE</scope>
</reference>
<evidence type="ECO:0000256" key="1">
    <source>
        <dbReference type="ARBA" id="ARBA00022737"/>
    </source>
</evidence>
<dbReference type="EMBL" id="CAMXCT010001739">
    <property type="protein sequence ID" value="CAI3992670.1"/>
    <property type="molecule type" value="Genomic_DNA"/>
</dbReference>
<feature type="repeat" description="PPR" evidence="2">
    <location>
        <begin position="263"/>
        <end position="297"/>
    </location>
</feature>
<feature type="transmembrane region" description="Helical" evidence="4">
    <location>
        <begin position="855"/>
        <end position="878"/>
    </location>
</feature>
<protein>
    <submittedName>
        <fullName evidence="9">Pentatricopeptide repeat-containing protein At1g09680</fullName>
    </submittedName>
</protein>
<dbReference type="NCBIfam" id="TIGR00756">
    <property type="entry name" value="PPR"/>
    <property type="match status" value="2"/>
</dbReference>
<evidence type="ECO:0000256" key="2">
    <source>
        <dbReference type="PROSITE-ProRule" id="PRU00708"/>
    </source>
</evidence>
<keyword evidence="10" id="KW-1185">Reference proteome</keyword>
<dbReference type="Pfam" id="PF01757">
    <property type="entry name" value="Acyl_transf_3"/>
    <property type="match status" value="1"/>
</dbReference>
<evidence type="ECO:0000256" key="3">
    <source>
        <dbReference type="SAM" id="MobiDB-lite"/>
    </source>
</evidence>
<dbReference type="PROSITE" id="PS51375">
    <property type="entry name" value="PPR"/>
    <property type="match status" value="3"/>
</dbReference>
<dbReference type="OrthoDB" id="185373at2759"/>
<dbReference type="PANTHER" id="PTHR47447:SF17">
    <property type="entry name" value="OS12G0638900 PROTEIN"/>
    <property type="match status" value="1"/>
</dbReference>
<evidence type="ECO:0000313" key="7">
    <source>
        <dbReference type="EMBL" id="CAI3992670.1"/>
    </source>
</evidence>
<evidence type="ECO:0000313" key="10">
    <source>
        <dbReference type="Proteomes" id="UP001152797"/>
    </source>
</evidence>
<evidence type="ECO:0000256" key="4">
    <source>
        <dbReference type="SAM" id="Phobius"/>
    </source>
</evidence>
<accession>A0A9P1CJD8</accession>
<feature type="region of interest" description="Disordered" evidence="3">
    <location>
        <begin position="440"/>
        <end position="481"/>
    </location>
</feature>
<keyword evidence="1" id="KW-0677">Repeat</keyword>
<comment type="caution">
    <text evidence="7">The sequence shown here is derived from an EMBL/GenBank/DDBJ whole genome shotgun (WGS) entry which is preliminary data.</text>
</comment>
<feature type="chain" id="PRO_5043270510" evidence="5">
    <location>
        <begin position="29"/>
        <end position="1026"/>
    </location>
</feature>
<keyword evidence="4" id="KW-0472">Membrane</keyword>
<evidence type="ECO:0000313" key="8">
    <source>
        <dbReference type="EMBL" id="CAL1146045.1"/>
    </source>
</evidence>
<dbReference type="InterPro" id="IPR002656">
    <property type="entry name" value="Acyl_transf_3_dom"/>
</dbReference>
<dbReference type="EMBL" id="CAMXCT030001739">
    <property type="protein sequence ID" value="CAL4779982.1"/>
    <property type="molecule type" value="Genomic_DNA"/>
</dbReference>
<name>A0A9P1CJD8_9DINO</name>
<evidence type="ECO:0000313" key="9">
    <source>
        <dbReference type="EMBL" id="CAL4779982.1"/>
    </source>
</evidence>
<dbReference type="EMBL" id="CAMXCT020001739">
    <property type="protein sequence ID" value="CAL1146045.1"/>
    <property type="molecule type" value="Genomic_DNA"/>
</dbReference>
<gene>
    <name evidence="7" type="ORF">C1SCF055_LOCUS19482</name>
</gene>
<organism evidence="7">
    <name type="scientific">Cladocopium goreaui</name>
    <dbReference type="NCBI Taxonomy" id="2562237"/>
    <lineage>
        <taxon>Eukaryota</taxon>
        <taxon>Sar</taxon>
        <taxon>Alveolata</taxon>
        <taxon>Dinophyceae</taxon>
        <taxon>Suessiales</taxon>
        <taxon>Symbiodiniaceae</taxon>
        <taxon>Cladocopium</taxon>
    </lineage>
</organism>
<keyword evidence="4" id="KW-1133">Transmembrane helix</keyword>
<feature type="repeat" description="PPR" evidence="2">
    <location>
        <begin position="130"/>
        <end position="164"/>
    </location>
</feature>
<feature type="transmembrane region" description="Helical" evidence="4">
    <location>
        <begin position="627"/>
        <end position="647"/>
    </location>
</feature>
<feature type="domain" description="Acyltransferase 3" evidence="6">
    <location>
        <begin position="548"/>
        <end position="908"/>
    </location>
</feature>
<feature type="non-terminal residue" evidence="7">
    <location>
        <position position="1026"/>
    </location>
</feature>
<keyword evidence="5" id="KW-0732">Signal</keyword>
<sequence>MGSGWQGCRPVPRCVVLLLLGAFQHFDAEPSKAVVSGPRAKPERLTQQLEAKVDGNRLKAKSELSQQLDQAIRRRDEARAEECLEEALRQWLDISVVTFSPLIDQAAQEGDLQRAEKWFDRAQLFADKLDEVEFNSLVHAAAKQGNLSAAEAWFAKAQDARIRPDAITLTAVLRAASGRSERARDWYSAAPLLRISPNEVTHSCLLHALRDNATEVAEWFETMDNFQPNVVTFNTVIDAMARSGDMEAAKRYFQRLCRIGRPDAATFGALINGAAKQGDVDGAKDWMEKMGEFGVRPNVVIWNAFLKAFRHRPAIEAEEMFQGMVQSRQQPDAITLVSLIGFLGKSRVRELCGELDVAYDSIIKQVVVNRDVKRADSHAQQSEQYRRLSRFSLRASRAKVHTPWHRLQLQQEMSKQRKSKDRRQAPPFWRWQTVAGSAPWSSAAKAARRKNGPGLKHCTAMGPRMIRPLSKPPRKQSKSAAGGVVDLAQILAPVNSETSIGRLGGGKESGVETMSATDQKISPDAKNAAKPVESKELAKPKASKPRIDCIDGCRFALVFPIVVAHFARFSTNNLTALKLLTQENVLVGGFFVISGYVSAYTTTKLGALGVEEKKVANPELFFWQRVMAYYPLHFLSSAIFAPMFIWVERNFNATWNMIAFRAFLNFSMLQAWFPKEAEIWNQPTWFLSALTFSNLTMPTLVLPNVANLSKKGLQKLLAGLWGVSLLQKVSYSETARFHSSKEHPVDGKVMMPLIWNLTRFHPIWALFEMTTGIIAARHVMLDTEEDKRNKPMNPIWLFLAAYSSLALRLTKYDFNDAIIRGVLFVPLFTEFLTAMHRDALTAQPSAITRFFGCKIMATLGSLAFPMFIVHGPIGQIFYKKAIAKKLWGKPMPHAFFPFYLAICLGLSHLVNEHFVKNKKVGAFAGKIAQPMVQTVDPDAKAAPKPVESKELAKPKASKPRIDCIDGCRFALVFPIVVAHFARFSTNNLTALKLLTQEMGLARGDADAGWSGDVWWVFMRLSMTAGR</sequence>
<dbReference type="AlphaFoldDB" id="A0A9P1CJD8"/>